<dbReference type="STRING" id="65700.SY86_23260"/>
<organism evidence="1 2">
    <name type="scientific">Erwinia tracheiphila</name>
    <dbReference type="NCBI Taxonomy" id="65700"/>
    <lineage>
        <taxon>Bacteria</taxon>
        <taxon>Pseudomonadati</taxon>
        <taxon>Pseudomonadota</taxon>
        <taxon>Gammaproteobacteria</taxon>
        <taxon>Enterobacterales</taxon>
        <taxon>Erwiniaceae</taxon>
        <taxon>Erwinia</taxon>
    </lineage>
</organism>
<dbReference type="Proteomes" id="UP000033924">
    <property type="component" value="Unassembled WGS sequence"/>
</dbReference>
<dbReference type="RefSeq" id="WP_016192718.1">
    <property type="nucleotide sequence ID" value="NZ_CP089932.1"/>
</dbReference>
<dbReference type="Pfam" id="PF10123">
    <property type="entry name" value="Mu-like_Pro"/>
    <property type="match status" value="1"/>
</dbReference>
<dbReference type="AlphaFoldDB" id="A0A0M2KFE6"/>
<dbReference type="InterPro" id="IPR012106">
    <property type="entry name" value="Phage_Mu_Gp1"/>
</dbReference>
<evidence type="ECO:0000313" key="1">
    <source>
        <dbReference type="EMBL" id="KKF37654.1"/>
    </source>
</evidence>
<name>A0A0M2KFE6_9GAMM</name>
<comment type="caution">
    <text evidence="1">The sequence shown here is derived from an EMBL/GenBank/DDBJ whole genome shotgun (WGS) entry which is preliminary data.</text>
</comment>
<sequence>MWKLATASLAGINKDNAARIQLFPAGWFGAPSGGQRWFLDAALAQRLIDTANSRVNDYPFDYEHQSLNAPKASGPVPASGWFRTLSWVEGEGLFADVRWTERAASLIQADEYRYVSPTFRYDEQGNVRELVNAALTNMPVLDGMRQVAASLMFFDNGEQPMNENLRLVLCAIMGLGNEADEAAIQAAAEALQKGQLKEANCSSISALIEAHKAQLTAKDQSIQEGQTKIAALSSGQQNGKPDPTQYVPVAVVDDLRTELASLSSQIQGDKVENLLTAALSDGRVMKGADEDNLRELGKSNYSLMEKMIGTRKPIKALSQMQSDGMTFDTGKHNDNVELTADQLAICSQMGLTAEDLTGGKK</sequence>
<dbReference type="PATRIC" id="fig|65700.7.peg.5785"/>
<dbReference type="PIRSF" id="PIRSF016624">
    <property type="entry name" value="Mu_prophg_I"/>
    <property type="match status" value="1"/>
</dbReference>
<accession>A0A0M2KFE6</accession>
<evidence type="ECO:0008006" key="3">
    <source>
        <dbReference type="Google" id="ProtNLM"/>
    </source>
</evidence>
<evidence type="ECO:0000313" key="2">
    <source>
        <dbReference type="Proteomes" id="UP000033924"/>
    </source>
</evidence>
<protein>
    <recommendedName>
        <fullName evidence="3">Mu-like prophage I protein</fullName>
    </recommendedName>
</protein>
<proteinExistence type="predicted"/>
<keyword evidence="2" id="KW-1185">Reference proteome</keyword>
<dbReference type="EMBL" id="JXNU01000003">
    <property type="protein sequence ID" value="KKF37654.1"/>
    <property type="molecule type" value="Genomic_DNA"/>
</dbReference>
<reference evidence="1 2" key="1">
    <citation type="submission" date="2015-01" db="EMBL/GenBank/DDBJ databases">
        <title>Erwinia tracheiphila.</title>
        <authorList>
            <person name="Shapiro L.R."/>
        </authorList>
    </citation>
    <scope>NUCLEOTIDE SEQUENCE [LARGE SCALE GENOMIC DNA]</scope>
    <source>
        <strain evidence="1 2">BuffGH</strain>
    </source>
</reference>
<gene>
    <name evidence="1" type="ORF">SY86_23260</name>
</gene>